<dbReference type="PANTHER" id="PTHR33713:SF10">
    <property type="entry name" value="ANTITOXIN YAFN"/>
    <property type="match status" value="1"/>
</dbReference>
<dbReference type="Gene3D" id="3.40.1620.10">
    <property type="entry name" value="YefM-like domain"/>
    <property type="match status" value="1"/>
</dbReference>
<dbReference type="Pfam" id="PF02604">
    <property type="entry name" value="PhdYeFM_antitox"/>
    <property type="match status" value="1"/>
</dbReference>
<dbReference type="SUPFAM" id="SSF143120">
    <property type="entry name" value="YefM-like"/>
    <property type="match status" value="1"/>
</dbReference>
<proteinExistence type="inferred from homology"/>
<dbReference type="PANTHER" id="PTHR33713">
    <property type="entry name" value="ANTITOXIN YAFN-RELATED"/>
    <property type="match status" value="1"/>
</dbReference>
<comment type="caution">
    <text evidence="3">The sequence shown here is derived from an EMBL/GenBank/DDBJ whole genome shotgun (WGS) entry which is preliminary data.</text>
</comment>
<evidence type="ECO:0000256" key="2">
    <source>
        <dbReference type="RuleBase" id="RU362080"/>
    </source>
</evidence>
<comment type="similarity">
    <text evidence="1 2">Belongs to the phD/YefM antitoxin family.</text>
</comment>
<sequence>MTINMVMSETLPLAEIKAHLSEIVDRVEREHERIVLTRNGRPAAVILSPGDLEALEDTLELLSDPHAMAEIRAARDDIAHGRVLTAEALRSKYLGRFNRSLRRGHRRSGGGRGPS</sequence>
<protein>
    <recommendedName>
        <fullName evidence="2">Antitoxin</fullName>
    </recommendedName>
</protein>
<dbReference type="InterPro" id="IPR036165">
    <property type="entry name" value="YefM-like_sf"/>
</dbReference>
<evidence type="ECO:0000256" key="1">
    <source>
        <dbReference type="ARBA" id="ARBA00009981"/>
    </source>
</evidence>
<evidence type="ECO:0000313" key="4">
    <source>
        <dbReference type="Proteomes" id="UP001589788"/>
    </source>
</evidence>
<dbReference type="InterPro" id="IPR006442">
    <property type="entry name" value="Antitoxin_Phd/YefM"/>
</dbReference>
<accession>A0ABV6C4Y0</accession>
<keyword evidence="4" id="KW-1185">Reference proteome</keyword>
<name>A0ABV6C4Y0_9ACTN</name>
<comment type="function">
    <text evidence="2">Antitoxin component of a type II toxin-antitoxin (TA) system.</text>
</comment>
<gene>
    <name evidence="3" type="ORF">ACFFRE_09355</name>
</gene>
<organism evidence="3 4">
    <name type="scientific">Aciditerrimonas ferrireducens</name>
    <dbReference type="NCBI Taxonomy" id="667306"/>
    <lineage>
        <taxon>Bacteria</taxon>
        <taxon>Bacillati</taxon>
        <taxon>Actinomycetota</taxon>
        <taxon>Acidimicrobiia</taxon>
        <taxon>Acidimicrobiales</taxon>
        <taxon>Acidimicrobiaceae</taxon>
        <taxon>Aciditerrimonas</taxon>
    </lineage>
</organism>
<dbReference type="Proteomes" id="UP001589788">
    <property type="component" value="Unassembled WGS sequence"/>
</dbReference>
<dbReference type="RefSeq" id="WP_377789902.1">
    <property type="nucleotide sequence ID" value="NZ_JBHLYQ010000092.1"/>
</dbReference>
<dbReference type="NCBIfam" id="TIGR01552">
    <property type="entry name" value="phd_fam"/>
    <property type="match status" value="1"/>
</dbReference>
<dbReference type="InterPro" id="IPR051405">
    <property type="entry name" value="phD/YefM_antitoxin"/>
</dbReference>
<reference evidence="3 4" key="1">
    <citation type="submission" date="2024-09" db="EMBL/GenBank/DDBJ databases">
        <authorList>
            <person name="Sun Q."/>
            <person name="Mori K."/>
        </authorList>
    </citation>
    <scope>NUCLEOTIDE SEQUENCE [LARGE SCALE GENOMIC DNA]</scope>
    <source>
        <strain evidence="3 4">JCM 15389</strain>
    </source>
</reference>
<dbReference type="EMBL" id="JBHLYQ010000092">
    <property type="protein sequence ID" value="MFC0082348.1"/>
    <property type="molecule type" value="Genomic_DNA"/>
</dbReference>
<evidence type="ECO:0000313" key="3">
    <source>
        <dbReference type="EMBL" id="MFC0082348.1"/>
    </source>
</evidence>
<dbReference type="Gene3D" id="1.10.1220.170">
    <property type="match status" value="1"/>
</dbReference>